<dbReference type="NCBIfam" id="NF003079">
    <property type="entry name" value="PRK04005.1"/>
    <property type="match status" value="1"/>
</dbReference>
<keyword evidence="3 4" id="KW-0687">Ribonucleoprotein</keyword>
<reference evidence="6" key="1">
    <citation type="journal article" date="2014" name="Int. J. Syst. Evol. Microbiol.">
        <title>Complete genome sequence of Corynebacterium casei LMG S-19264T (=DSM 44701T), isolated from a smear-ripened cheese.</title>
        <authorList>
            <consortium name="US DOE Joint Genome Institute (JGI-PGF)"/>
            <person name="Walter F."/>
            <person name="Albersmeier A."/>
            <person name="Kalinowski J."/>
            <person name="Ruckert C."/>
        </authorList>
    </citation>
    <scope>NUCLEOTIDE SEQUENCE</scope>
    <source>
        <strain evidence="6">JCM 13583</strain>
    </source>
</reference>
<evidence type="ECO:0000313" key="7">
    <source>
        <dbReference type="Proteomes" id="UP000632195"/>
    </source>
</evidence>
<organism evidence="6 7">
    <name type="scientific">Thermogymnomonas acidicola</name>
    <dbReference type="NCBI Taxonomy" id="399579"/>
    <lineage>
        <taxon>Archaea</taxon>
        <taxon>Methanobacteriati</taxon>
        <taxon>Thermoplasmatota</taxon>
        <taxon>Thermoplasmata</taxon>
        <taxon>Thermoplasmatales</taxon>
        <taxon>Thermogymnomonas</taxon>
    </lineage>
</organism>
<sequence length="122" mass="13090">MSVRADNKESPVLRSTVDKLLQASRESGGRLWRDIARRLTGPRRNYSAVNLAKLDRLTSEGDVAVVPGAVLGTGRLTKKITVAGFKASASARRKIEEAGGRYVSLEELASENPKGTGIKIIG</sequence>
<dbReference type="Gene3D" id="3.100.10.10">
    <property type="match status" value="1"/>
</dbReference>
<evidence type="ECO:0000256" key="1">
    <source>
        <dbReference type="ARBA" id="ARBA00006815"/>
    </source>
</evidence>
<keyword evidence="7" id="KW-1185">Reference proteome</keyword>
<dbReference type="AlphaFoldDB" id="A0AA37BRD3"/>
<dbReference type="InterPro" id="IPR036227">
    <property type="entry name" value="Ribosomal_uL15/eL18_sf"/>
</dbReference>
<accession>A0AA37BRD3</accession>
<name>A0AA37BRD3_9ARCH</name>
<dbReference type="HAMAP" id="MF_00329">
    <property type="entry name" value="Ribosomal_eL18"/>
    <property type="match status" value="1"/>
</dbReference>
<dbReference type="GO" id="GO:0003723">
    <property type="term" value="F:RNA binding"/>
    <property type="evidence" value="ECO:0007669"/>
    <property type="project" value="TreeGrafter"/>
</dbReference>
<evidence type="ECO:0000256" key="2">
    <source>
        <dbReference type="ARBA" id="ARBA00022980"/>
    </source>
</evidence>
<dbReference type="EMBL" id="BMNY01000001">
    <property type="protein sequence ID" value="GGM73153.1"/>
    <property type="molecule type" value="Genomic_DNA"/>
</dbReference>
<dbReference type="InterPro" id="IPR021131">
    <property type="entry name" value="Ribosomal_uL15/eL18"/>
</dbReference>
<proteinExistence type="inferred from homology"/>
<dbReference type="InterPro" id="IPR000039">
    <property type="entry name" value="Ribosomal_eL18"/>
</dbReference>
<evidence type="ECO:0000259" key="5">
    <source>
        <dbReference type="Pfam" id="PF17135"/>
    </source>
</evidence>
<comment type="similarity">
    <text evidence="1 4">Belongs to the eukaryotic ribosomal protein eL18 family.</text>
</comment>
<feature type="domain" description="Large ribosomal subunit protein uL15/eL18" evidence="5">
    <location>
        <begin position="30"/>
        <end position="118"/>
    </location>
</feature>
<dbReference type="GO" id="GO:0022625">
    <property type="term" value="C:cytosolic large ribosomal subunit"/>
    <property type="evidence" value="ECO:0007669"/>
    <property type="project" value="TreeGrafter"/>
</dbReference>
<dbReference type="PANTHER" id="PTHR10934">
    <property type="entry name" value="60S RIBOSOMAL PROTEIN L18"/>
    <property type="match status" value="1"/>
</dbReference>
<dbReference type="PANTHER" id="PTHR10934:SF2">
    <property type="entry name" value="LARGE RIBOSOMAL SUBUNIT PROTEIN EL18"/>
    <property type="match status" value="1"/>
</dbReference>
<dbReference type="GO" id="GO:0003735">
    <property type="term" value="F:structural constituent of ribosome"/>
    <property type="evidence" value="ECO:0007669"/>
    <property type="project" value="InterPro"/>
</dbReference>
<dbReference type="InterPro" id="IPR022947">
    <property type="entry name" value="Ribosomal_eL18_arc"/>
</dbReference>
<comment type="caution">
    <text evidence="6">The sequence shown here is derived from an EMBL/GenBank/DDBJ whole genome shotgun (WGS) entry which is preliminary data.</text>
</comment>
<dbReference type="Pfam" id="PF17135">
    <property type="entry name" value="Ribosomal_L18"/>
    <property type="match status" value="1"/>
</dbReference>
<dbReference type="PROSITE" id="PS01106">
    <property type="entry name" value="RIBOSOMAL_L18E"/>
    <property type="match status" value="1"/>
</dbReference>
<gene>
    <name evidence="4" type="primary">rpl18e</name>
    <name evidence="6" type="ORF">GCM10007108_08950</name>
</gene>
<dbReference type="RefSeq" id="WP_188680666.1">
    <property type="nucleotide sequence ID" value="NZ_BMNY01000001.1"/>
</dbReference>
<dbReference type="Proteomes" id="UP000632195">
    <property type="component" value="Unassembled WGS sequence"/>
</dbReference>
<evidence type="ECO:0000313" key="6">
    <source>
        <dbReference type="EMBL" id="GGM73153.1"/>
    </source>
</evidence>
<evidence type="ECO:0000256" key="3">
    <source>
        <dbReference type="ARBA" id="ARBA00023274"/>
    </source>
</evidence>
<dbReference type="GO" id="GO:0006412">
    <property type="term" value="P:translation"/>
    <property type="evidence" value="ECO:0007669"/>
    <property type="project" value="UniProtKB-UniRule"/>
</dbReference>
<evidence type="ECO:0000256" key="4">
    <source>
        <dbReference type="HAMAP-Rule" id="MF_00329"/>
    </source>
</evidence>
<dbReference type="SUPFAM" id="SSF52080">
    <property type="entry name" value="Ribosomal proteins L15p and L18e"/>
    <property type="match status" value="1"/>
</dbReference>
<reference evidence="6" key="2">
    <citation type="submission" date="2022-09" db="EMBL/GenBank/DDBJ databases">
        <authorList>
            <person name="Sun Q."/>
            <person name="Ohkuma M."/>
        </authorList>
    </citation>
    <scope>NUCLEOTIDE SEQUENCE</scope>
    <source>
        <strain evidence="6">JCM 13583</strain>
    </source>
</reference>
<protein>
    <recommendedName>
        <fullName evidence="4">Large ribosomal subunit protein eL18</fullName>
    </recommendedName>
</protein>
<dbReference type="InterPro" id="IPR021132">
    <property type="entry name" value="Ribosomal_eL18/eL18-A/B/_CS"/>
</dbReference>
<keyword evidence="2 4" id="KW-0689">Ribosomal protein</keyword>